<keyword evidence="3" id="KW-1185">Reference proteome</keyword>
<feature type="signal peptide" evidence="1">
    <location>
        <begin position="1"/>
        <end position="19"/>
    </location>
</feature>
<protein>
    <submittedName>
        <fullName evidence="2">Uncharacterized protein</fullName>
    </submittedName>
</protein>
<evidence type="ECO:0000256" key="1">
    <source>
        <dbReference type="SAM" id="SignalP"/>
    </source>
</evidence>
<comment type="caution">
    <text evidence="2">The sequence shown here is derived from an EMBL/GenBank/DDBJ whole genome shotgun (WGS) entry which is preliminary data.</text>
</comment>
<gene>
    <name evidence="2" type="ORF">MSAN_02124100</name>
</gene>
<name>A0A8H7CLJ2_9AGAR</name>
<dbReference type="EMBL" id="JACAZH010000030">
    <property type="protein sequence ID" value="KAF7340526.1"/>
    <property type="molecule type" value="Genomic_DNA"/>
</dbReference>
<evidence type="ECO:0000313" key="3">
    <source>
        <dbReference type="Proteomes" id="UP000623467"/>
    </source>
</evidence>
<keyword evidence="1" id="KW-0732">Signal</keyword>
<organism evidence="2 3">
    <name type="scientific">Mycena sanguinolenta</name>
    <dbReference type="NCBI Taxonomy" id="230812"/>
    <lineage>
        <taxon>Eukaryota</taxon>
        <taxon>Fungi</taxon>
        <taxon>Dikarya</taxon>
        <taxon>Basidiomycota</taxon>
        <taxon>Agaricomycotina</taxon>
        <taxon>Agaricomycetes</taxon>
        <taxon>Agaricomycetidae</taxon>
        <taxon>Agaricales</taxon>
        <taxon>Marasmiineae</taxon>
        <taxon>Mycenaceae</taxon>
        <taxon>Mycena</taxon>
    </lineage>
</organism>
<accession>A0A8H7CLJ2</accession>
<reference evidence="2" key="1">
    <citation type="submission" date="2020-05" db="EMBL/GenBank/DDBJ databases">
        <title>Mycena genomes resolve the evolution of fungal bioluminescence.</title>
        <authorList>
            <person name="Tsai I.J."/>
        </authorList>
    </citation>
    <scope>NUCLEOTIDE SEQUENCE</scope>
    <source>
        <strain evidence="2">160909Yilan</strain>
    </source>
</reference>
<dbReference type="OrthoDB" id="2568950at2759"/>
<proteinExistence type="predicted"/>
<dbReference type="AlphaFoldDB" id="A0A8H7CLJ2"/>
<dbReference type="Proteomes" id="UP000623467">
    <property type="component" value="Unassembled WGS sequence"/>
</dbReference>
<feature type="chain" id="PRO_5034932581" evidence="1">
    <location>
        <begin position="20"/>
        <end position="106"/>
    </location>
</feature>
<evidence type="ECO:0000313" key="2">
    <source>
        <dbReference type="EMBL" id="KAF7340526.1"/>
    </source>
</evidence>
<sequence length="106" mass="11361">MHLAVLASTVFAAVGLVKATDYYQLWTIPAGSNMAQFDTAFHNACINWAPGEAAGLTPWQIRVLPGDFQGNNPDTEALIYCLWTDVDDEVVDFTVAVATSLGASPN</sequence>